<evidence type="ECO:0000256" key="12">
    <source>
        <dbReference type="ARBA" id="ARBA00023002"/>
    </source>
</evidence>
<feature type="transmembrane region" description="Helical" evidence="15">
    <location>
        <begin position="532"/>
        <end position="557"/>
    </location>
</feature>
<dbReference type="eggNOG" id="KOG0039">
    <property type="taxonomic scope" value="Eukaryota"/>
</dbReference>
<dbReference type="FunCoup" id="D8SQQ5">
    <property type="interactions" value="500"/>
</dbReference>
<feature type="region of interest" description="Disordered" evidence="14">
    <location>
        <begin position="50"/>
        <end position="81"/>
    </location>
</feature>
<dbReference type="InterPro" id="IPR013121">
    <property type="entry name" value="Fe_red_NAD-bd_6"/>
</dbReference>
<evidence type="ECO:0000256" key="13">
    <source>
        <dbReference type="ARBA" id="ARBA00023136"/>
    </source>
</evidence>
<dbReference type="InParanoid" id="D8SQQ5"/>
<dbReference type="GO" id="GO:0016174">
    <property type="term" value="F:NAD(P)H oxidase H2O2-forming activity"/>
    <property type="evidence" value="ECO:0000318"/>
    <property type="project" value="GO_Central"/>
</dbReference>
<dbReference type="HOGENOM" id="CLU_005646_6_0_1"/>
<evidence type="ECO:0000256" key="15">
    <source>
        <dbReference type="SAM" id="Phobius"/>
    </source>
</evidence>
<evidence type="ECO:0000256" key="8">
    <source>
        <dbReference type="ARBA" id="ARBA00022827"/>
    </source>
</evidence>
<proteinExistence type="inferred from homology"/>
<keyword evidence="7" id="KW-0479">Metal-binding</keyword>
<dbReference type="InterPro" id="IPR050369">
    <property type="entry name" value="RBOH/FRE"/>
</dbReference>
<evidence type="ECO:0000256" key="9">
    <source>
        <dbReference type="ARBA" id="ARBA00022837"/>
    </source>
</evidence>
<evidence type="ECO:0000256" key="10">
    <source>
        <dbReference type="ARBA" id="ARBA00022857"/>
    </source>
</evidence>
<dbReference type="SUPFAM" id="SSF63380">
    <property type="entry name" value="Riboflavin synthase domain-like"/>
    <property type="match status" value="1"/>
</dbReference>
<dbReference type="InterPro" id="IPR011992">
    <property type="entry name" value="EF-hand-dom_pair"/>
</dbReference>
<keyword evidence="8" id="KW-0274">FAD</keyword>
<comment type="subcellular location">
    <subcellularLocation>
        <location evidence="1">Membrane</location>
        <topology evidence="1">Multi-pass membrane protein</topology>
    </subcellularLocation>
</comment>
<dbReference type="EMBL" id="GL377634">
    <property type="protein sequence ID" value="EFJ13305.1"/>
    <property type="molecule type" value="Genomic_DNA"/>
</dbReference>
<dbReference type="SUPFAM" id="SSF47473">
    <property type="entry name" value="EF-hand"/>
    <property type="match status" value="1"/>
</dbReference>
<evidence type="ECO:0000256" key="6">
    <source>
        <dbReference type="ARBA" id="ARBA00022692"/>
    </source>
</evidence>
<dbReference type="InterPro" id="IPR013623">
    <property type="entry name" value="NADPH_Ox"/>
</dbReference>
<dbReference type="GO" id="GO:0005886">
    <property type="term" value="C:plasma membrane"/>
    <property type="evidence" value="ECO:0000318"/>
    <property type="project" value="GO_Central"/>
</dbReference>
<dbReference type="InterPro" id="IPR002048">
    <property type="entry name" value="EF_hand_dom"/>
</dbReference>
<evidence type="ECO:0000256" key="11">
    <source>
        <dbReference type="ARBA" id="ARBA00022989"/>
    </source>
</evidence>
<evidence type="ECO:0000313" key="18">
    <source>
        <dbReference type="EMBL" id="EFJ13305.1"/>
    </source>
</evidence>
<feature type="transmembrane region" description="Helical" evidence="15">
    <location>
        <begin position="352"/>
        <end position="371"/>
    </location>
</feature>
<dbReference type="PROSITE" id="PS50222">
    <property type="entry name" value="EF_HAND_2"/>
    <property type="match status" value="1"/>
</dbReference>
<dbReference type="FunFam" id="1.10.238.10:FF:000049">
    <property type="entry name" value="Respiratory burst oxidase homolog A"/>
    <property type="match status" value="1"/>
</dbReference>
<dbReference type="Pfam" id="PF01794">
    <property type="entry name" value="Ferric_reduct"/>
    <property type="match status" value="1"/>
</dbReference>
<dbReference type="InterPro" id="IPR017938">
    <property type="entry name" value="Riboflavin_synthase-like_b-brl"/>
</dbReference>
<keyword evidence="19" id="KW-1185">Reference proteome</keyword>
<dbReference type="Pfam" id="PF08022">
    <property type="entry name" value="FAD_binding_8"/>
    <property type="match status" value="1"/>
</dbReference>
<evidence type="ECO:0000256" key="4">
    <source>
        <dbReference type="ARBA" id="ARBA00022559"/>
    </source>
</evidence>
<gene>
    <name evidence="18" type="primary">RHD2L2-2</name>
    <name evidence="18" type="ORF">SELMODRAFT_122844</name>
</gene>
<evidence type="ECO:0000259" key="17">
    <source>
        <dbReference type="PROSITE" id="PS51384"/>
    </source>
</evidence>
<evidence type="ECO:0000256" key="2">
    <source>
        <dbReference type="ARBA" id="ARBA00007975"/>
    </source>
</evidence>
<dbReference type="Gene3D" id="1.10.238.10">
    <property type="entry name" value="EF-hand"/>
    <property type="match status" value="1"/>
</dbReference>
<dbReference type="InterPro" id="IPR000778">
    <property type="entry name" value="Cyt_b245_heavy_chain"/>
</dbReference>
<evidence type="ECO:0000259" key="16">
    <source>
        <dbReference type="PROSITE" id="PS50222"/>
    </source>
</evidence>
<dbReference type="GO" id="GO:0004601">
    <property type="term" value="F:peroxidase activity"/>
    <property type="evidence" value="ECO:0007669"/>
    <property type="project" value="UniProtKB-KW"/>
</dbReference>
<feature type="domain" description="FAD-binding FR-type" evidence="17">
    <location>
        <begin position="585"/>
        <end position="711"/>
    </location>
</feature>
<dbReference type="Pfam" id="PF08030">
    <property type="entry name" value="NAD_binding_6"/>
    <property type="match status" value="1"/>
</dbReference>
<feature type="compositionally biased region" description="Polar residues" evidence="14">
    <location>
        <begin position="68"/>
        <end position="80"/>
    </location>
</feature>
<keyword evidence="13 15" id="KW-0472">Membrane</keyword>
<dbReference type="InterPro" id="IPR013112">
    <property type="entry name" value="FAD-bd_8"/>
</dbReference>
<dbReference type="Gene3D" id="2.40.30.10">
    <property type="entry name" value="Translation factors"/>
    <property type="match status" value="1"/>
</dbReference>
<evidence type="ECO:0000256" key="7">
    <source>
        <dbReference type="ARBA" id="ARBA00022723"/>
    </source>
</evidence>
<dbReference type="Proteomes" id="UP000001514">
    <property type="component" value="Unassembled WGS sequence"/>
</dbReference>
<keyword evidence="11 15" id="KW-1133">Transmembrane helix</keyword>
<dbReference type="SFLD" id="SFLDG01169">
    <property type="entry name" value="NADPH_oxidase_subgroup_(NOX)"/>
    <property type="match status" value="1"/>
</dbReference>
<feature type="transmembrane region" description="Helical" evidence="15">
    <location>
        <begin position="492"/>
        <end position="512"/>
    </location>
</feature>
<keyword evidence="5" id="KW-0285">Flavoprotein</keyword>
<keyword evidence="10" id="KW-0521">NADP</keyword>
<dbReference type="InterPro" id="IPR039261">
    <property type="entry name" value="FNR_nucleotide-bd"/>
</dbReference>
<feature type="transmembrane region" description="Helical" evidence="15">
    <location>
        <begin position="717"/>
        <end position="734"/>
    </location>
</feature>
<evidence type="ECO:0000256" key="3">
    <source>
        <dbReference type="ARBA" id="ARBA00022553"/>
    </source>
</evidence>
<dbReference type="Pfam" id="PF08414">
    <property type="entry name" value="NADPH_Ox"/>
    <property type="match status" value="1"/>
</dbReference>
<dbReference type="PANTHER" id="PTHR11972:SF153">
    <property type="entry name" value="SUPEROXIDE-GENERATING NADPH OXIDASE HEAVY CHAIN SUBUNIT A"/>
    <property type="match status" value="1"/>
</dbReference>
<dbReference type="KEGG" id="smo:SELMODRAFT_122844"/>
<dbReference type="Gene3D" id="3.40.50.80">
    <property type="entry name" value="Nucleotide-binding domain of ferredoxin-NADP reductase (FNR) module"/>
    <property type="match status" value="1"/>
</dbReference>
<evidence type="ECO:0000256" key="1">
    <source>
        <dbReference type="ARBA" id="ARBA00004141"/>
    </source>
</evidence>
<dbReference type="AlphaFoldDB" id="D8SQQ5"/>
<evidence type="ECO:0000256" key="5">
    <source>
        <dbReference type="ARBA" id="ARBA00022630"/>
    </source>
</evidence>
<dbReference type="GO" id="GO:0005509">
    <property type="term" value="F:calcium ion binding"/>
    <property type="evidence" value="ECO:0007669"/>
    <property type="project" value="InterPro"/>
</dbReference>
<keyword evidence="9" id="KW-0106">Calcium</keyword>
<keyword evidence="3" id="KW-0597">Phosphoprotein</keyword>
<keyword evidence="12" id="KW-0560">Oxidoreductase</keyword>
<reference evidence="18 19" key="1">
    <citation type="journal article" date="2011" name="Science">
        <title>The Selaginella genome identifies genetic changes associated with the evolution of vascular plants.</title>
        <authorList>
            <person name="Banks J.A."/>
            <person name="Nishiyama T."/>
            <person name="Hasebe M."/>
            <person name="Bowman J.L."/>
            <person name="Gribskov M."/>
            <person name="dePamphilis C."/>
            <person name="Albert V.A."/>
            <person name="Aono N."/>
            <person name="Aoyama T."/>
            <person name="Ambrose B.A."/>
            <person name="Ashton N.W."/>
            <person name="Axtell M.J."/>
            <person name="Barker E."/>
            <person name="Barker M.S."/>
            <person name="Bennetzen J.L."/>
            <person name="Bonawitz N.D."/>
            <person name="Chapple C."/>
            <person name="Cheng C."/>
            <person name="Correa L.G."/>
            <person name="Dacre M."/>
            <person name="DeBarry J."/>
            <person name="Dreyer I."/>
            <person name="Elias M."/>
            <person name="Engstrom E.M."/>
            <person name="Estelle M."/>
            <person name="Feng L."/>
            <person name="Finet C."/>
            <person name="Floyd S.K."/>
            <person name="Frommer W.B."/>
            <person name="Fujita T."/>
            <person name="Gramzow L."/>
            <person name="Gutensohn M."/>
            <person name="Harholt J."/>
            <person name="Hattori M."/>
            <person name="Heyl A."/>
            <person name="Hirai T."/>
            <person name="Hiwatashi Y."/>
            <person name="Ishikawa M."/>
            <person name="Iwata M."/>
            <person name="Karol K.G."/>
            <person name="Koehler B."/>
            <person name="Kolukisaoglu U."/>
            <person name="Kubo M."/>
            <person name="Kurata T."/>
            <person name="Lalonde S."/>
            <person name="Li K."/>
            <person name="Li Y."/>
            <person name="Litt A."/>
            <person name="Lyons E."/>
            <person name="Manning G."/>
            <person name="Maruyama T."/>
            <person name="Michael T.P."/>
            <person name="Mikami K."/>
            <person name="Miyazaki S."/>
            <person name="Morinaga S."/>
            <person name="Murata T."/>
            <person name="Mueller-Roeber B."/>
            <person name="Nelson D.R."/>
            <person name="Obara M."/>
            <person name="Oguri Y."/>
            <person name="Olmstead R.G."/>
            <person name="Onodera N."/>
            <person name="Petersen B.L."/>
            <person name="Pils B."/>
            <person name="Prigge M."/>
            <person name="Rensing S.A."/>
            <person name="Riano-Pachon D.M."/>
            <person name="Roberts A.W."/>
            <person name="Sato Y."/>
            <person name="Scheller H.V."/>
            <person name="Schulz B."/>
            <person name="Schulz C."/>
            <person name="Shakirov E.V."/>
            <person name="Shibagaki N."/>
            <person name="Shinohara N."/>
            <person name="Shippen D.E."/>
            <person name="Soerensen I."/>
            <person name="Sotooka R."/>
            <person name="Sugimoto N."/>
            <person name="Sugita M."/>
            <person name="Sumikawa N."/>
            <person name="Tanurdzic M."/>
            <person name="Theissen G."/>
            <person name="Ulvskov P."/>
            <person name="Wakazuki S."/>
            <person name="Weng J.K."/>
            <person name="Willats W.W."/>
            <person name="Wipf D."/>
            <person name="Wolf P.G."/>
            <person name="Yang L."/>
            <person name="Zimmer A.D."/>
            <person name="Zhu Q."/>
            <person name="Mitros T."/>
            <person name="Hellsten U."/>
            <person name="Loque D."/>
            <person name="Otillar R."/>
            <person name="Salamov A."/>
            <person name="Schmutz J."/>
            <person name="Shapiro H."/>
            <person name="Lindquist E."/>
            <person name="Lucas S."/>
            <person name="Rokhsar D."/>
            <person name="Grigoriev I.V."/>
        </authorList>
    </citation>
    <scope>NUCLEOTIDE SEQUENCE [LARGE SCALE GENOMIC DNA]</scope>
</reference>
<dbReference type="InterPro" id="IPR013130">
    <property type="entry name" value="Fe3_Rdtase_TM_dom"/>
</dbReference>
<evidence type="ECO:0000313" key="19">
    <source>
        <dbReference type="Proteomes" id="UP000001514"/>
    </source>
</evidence>
<dbReference type="Gramene" id="EFJ13305">
    <property type="protein sequence ID" value="EFJ13305"/>
    <property type="gene ID" value="SELMODRAFT_122844"/>
</dbReference>
<dbReference type="FunFam" id="3.40.50.80:FF:000007">
    <property type="entry name" value="Respiratory burst oxidase protein A"/>
    <property type="match status" value="1"/>
</dbReference>
<dbReference type="CDD" id="cd06186">
    <property type="entry name" value="NOX_Duox_like_FAD_NADP"/>
    <property type="match status" value="1"/>
</dbReference>
<sequence length="902" mass="103294">MDYHQVSLPPIQLQINDFNQPKEGEYHQLVELTLDVRKDSVTLRSIAPVPAQSAQAADPHGNTLLLDTRSNSNSKRASPQATAALIKSASAKLSKFTGDVWSHVRQLSSRSGKKAKDQEVVAPSSRGADIRRLARSKSGAEHALQGLRFISKSNNQKLAWELVSRRFDKLASEEGFIDKSDFGLCIGRMEDSNEFAAELFDALARRRGLKQLRKLSKRDMYDFWLQISDQSFDARMQIFFDMCDKNLDGRISEREVKEVIMLSASANRLSKLKEQAEEYAALIMEELDPENLGYIELWQLETLLMRGPHPKDHSSQQASQIITSTKAPGISRRLQRFLRNSRHSLGDNWRRMWVVSLWIMAMAGLFSWKFVQYKNKAAFQVMGYCVCTAKGAAETLKLNMALILFPVCRKTITWLRSTWLGNLVPFDDDINFHKIIALGIVVGVFIHAGTHLACDFVRIVNYPDQEFVRMIGKGFHNKKPTYVDILRSVEGVTGIMMVVLMVIAFTLASRWFRRDLIKLPWPLKNMTGFNAFWYSHHLLIVVYILLLVHSFFLFLTYKWHEKNTWMYLAVPLLLYAGERVYRACRANYTVQIIKAAIYPGNVLALHMSKPPGFTYHSGMYLFLKCAEVSPFEWHPFSITSAPGEDFLSVHIRTLGDWTQKMRKLFSEVCEPSTDNKSRLLREERTTEEIPTSRGKFPKLVIDGPYGGPSQDYRKYDVLLLIGLGIGATPFISILKDMLNQRKMADQLQSPRRHSLESPRRRKRKCPTNAYFYWVTREQGSFEWFKGVMNEVAEIDHKAVIEMHNYLTSVYEEGDARSALIAMVQALHHAKNGVDIVSGTRVRTHFARPNWSKVFSNLSTTHANSTIGVFYCGPALLAKELRTLSQEYTQQSSCRFEFHKENF</sequence>
<organism evidence="19">
    <name type="scientific">Selaginella moellendorffii</name>
    <name type="common">Spikemoss</name>
    <dbReference type="NCBI Taxonomy" id="88036"/>
    <lineage>
        <taxon>Eukaryota</taxon>
        <taxon>Viridiplantae</taxon>
        <taxon>Streptophyta</taxon>
        <taxon>Embryophyta</taxon>
        <taxon>Tracheophyta</taxon>
        <taxon>Lycopodiopsida</taxon>
        <taxon>Selaginellales</taxon>
        <taxon>Selaginellaceae</taxon>
        <taxon>Selaginella</taxon>
    </lineage>
</organism>
<dbReference type="PRINTS" id="PR00466">
    <property type="entry name" value="GP91PHOX"/>
</dbReference>
<dbReference type="FunFam" id="2.40.30.10:FF:000019">
    <property type="entry name" value="Respiratory burst oxidase homolog A"/>
    <property type="match status" value="1"/>
</dbReference>
<comment type="similarity">
    <text evidence="2">Belongs to the RBOH (TC 5.B.1.3) family.</text>
</comment>
<dbReference type="PANTHER" id="PTHR11972">
    <property type="entry name" value="NADPH OXIDASE"/>
    <property type="match status" value="1"/>
</dbReference>
<dbReference type="SUPFAM" id="SSF52343">
    <property type="entry name" value="Ferredoxin reductase-like, C-terminal NADP-linked domain"/>
    <property type="match status" value="1"/>
</dbReference>
<keyword evidence="4" id="KW-0575">Peroxidase</keyword>
<feature type="domain" description="EF-hand" evidence="16">
    <location>
        <begin position="231"/>
        <end position="266"/>
    </location>
</feature>
<protein>
    <submittedName>
        <fullName evidence="18">Uncharacterized protein RHD2L2-2</fullName>
    </submittedName>
</protein>
<accession>D8SQQ5</accession>
<dbReference type="PROSITE" id="PS51384">
    <property type="entry name" value="FAD_FR"/>
    <property type="match status" value="1"/>
</dbReference>
<evidence type="ECO:0000256" key="14">
    <source>
        <dbReference type="SAM" id="MobiDB-lite"/>
    </source>
</evidence>
<dbReference type="InterPro" id="IPR017927">
    <property type="entry name" value="FAD-bd_FR_type"/>
</dbReference>
<keyword evidence="6 15" id="KW-0812">Transmembrane</keyword>
<name>D8SQQ5_SELML</name>